<proteinExistence type="inferred from homology"/>
<evidence type="ECO:0000256" key="1">
    <source>
        <dbReference type="ARBA" id="ARBA00007249"/>
    </source>
</evidence>
<dbReference type="InterPro" id="IPR009001">
    <property type="entry name" value="Transl_elong_EF1A/Init_IF2_C"/>
</dbReference>
<dbReference type="KEGG" id="goe:100905389"/>
<dbReference type="GO" id="GO:0070125">
    <property type="term" value="P:mitochondrial translational elongation"/>
    <property type="evidence" value="ECO:0007669"/>
    <property type="project" value="TreeGrafter"/>
</dbReference>
<dbReference type="AlphaFoldDB" id="A0AAJ6QUC1"/>
<dbReference type="SUPFAM" id="SSF50465">
    <property type="entry name" value="EF-Tu/eEF-1alpha/eIF2-gamma C-terminal domain"/>
    <property type="match status" value="1"/>
</dbReference>
<dbReference type="GO" id="GO:0003746">
    <property type="term" value="F:translation elongation factor activity"/>
    <property type="evidence" value="ECO:0007669"/>
    <property type="project" value="UniProtKB-KW"/>
</dbReference>
<dbReference type="InterPro" id="IPR004161">
    <property type="entry name" value="EFTu-like_2"/>
</dbReference>
<name>A0AAJ6QUC1_9ACAR</name>
<keyword evidence="9" id="KW-0460">Magnesium</keyword>
<dbReference type="GO" id="GO:0003924">
    <property type="term" value="F:GTPase activity"/>
    <property type="evidence" value="ECO:0007669"/>
    <property type="project" value="InterPro"/>
</dbReference>
<dbReference type="FunFam" id="3.40.50.300:FF:000576">
    <property type="entry name" value="Elongation factor Tu"/>
    <property type="match status" value="1"/>
</dbReference>
<gene>
    <name evidence="14" type="primary">LOC100905389</name>
</gene>
<sequence length="434" mass="47324">MLWRSFYFCVRNKQLIGVVRSKSTTSKPKASERKVNLNVGTIGHVDHGKTSLTAAITKYLSQKSTGTKYVSYDSIDNAELERIRGITINASHVSYETETRHYSHTDCPGHADFIKNMICGTAQMDGAVLVVAADDGCMPQTNEHLLVCKQLGVDRIIPFINKADISDRDTIELIELEIRDLMESLKFPNADTCPVIYGSAKAALEGDQGEFGEPSLQRLLDAMDAHFQLPLRDTTSPLLAPVDGVVSVKNRGTVIITTIEKGTVKKNDKLELLGFDARESTSVADIQAFGEGTATAQAGDHVGILCRGLKAALVKRGMTLVAPGAYKTHNRFSAQLYLLSKEEGGHKNPISQKFIMRFFAKSWNVMSRVDVKDGAMLMPGDAGEVVITLAKKMLLGEGQSFTIKENNVTLASGKITGILPDVFLSSSELGKNRL</sequence>
<evidence type="ECO:0000256" key="5">
    <source>
        <dbReference type="ARBA" id="ARBA00022723"/>
    </source>
</evidence>
<dbReference type="Pfam" id="PF00009">
    <property type="entry name" value="GTP_EFTU"/>
    <property type="match status" value="1"/>
</dbReference>
<dbReference type="InterPro" id="IPR031157">
    <property type="entry name" value="G_TR_CS"/>
</dbReference>
<evidence type="ECO:0000256" key="9">
    <source>
        <dbReference type="ARBA" id="ARBA00022842"/>
    </source>
</evidence>
<dbReference type="GeneID" id="100905389"/>
<dbReference type="PROSITE" id="PS00301">
    <property type="entry name" value="G_TR_1"/>
    <property type="match status" value="1"/>
</dbReference>
<dbReference type="InterPro" id="IPR000795">
    <property type="entry name" value="T_Tr_GTP-bd_dom"/>
</dbReference>
<comment type="subunit">
    <text evidence="2">Monomer.</text>
</comment>
<evidence type="ECO:0000256" key="6">
    <source>
        <dbReference type="ARBA" id="ARBA00022741"/>
    </source>
</evidence>
<keyword evidence="5" id="KW-0479">Metal-binding</keyword>
<evidence type="ECO:0000256" key="8">
    <source>
        <dbReference type="ARBA" id="ARBA00022801"/>
    </source>
</evidence>
<dbReference type="Pfam" id="PF03144">
    <property type="entry name" value="GTP_EFTU_D2"/>
    <property type="match status" value="1"/>
</dbReference>
<evidence type="ECO:0000256" key="10">
    <source>
        <dbReference type="ARBA" id="ARBA00022917"/>
    </source>
</evidence>
<evidence type="ECO:0000256" key="7">
    <source>
        <dbReference type="ARBA" id="ARBA00022768"/>
    </source>
</evidence>
<comment type="similarity">
    <text evidence="1">Belongs to the TRAFAC class translation factor GTPase superfamily. Classic translation factor GTPase family. EF-Tu/EF-1A subfamily.</text>
</comment>
<protein>
    <recommendedName>
        <fullName evidence="3">protein-synthesizing GTPase</fullName>
        <ecNumber evidence="3">3.6.5.3</ecNumber>
    </recommendedName>
</protein>
<keyword evidence="7" id="KW-0251">Elongation factor</keyword>
<dbReference type="FunFam" id="2.40.30.10:FF:000085">
    <property type="entry name" value="Elongation factor Tu"/>
    <property type="match status" value="1"/>
</dbReference>
<dbReference type="SUPFAM" id="SSF52540">
    <property type="entry name" value="P-loop containing nucleoside triphosphate hydrolases"/>
    <property type="match status" value="1"/>
</dbReference>
<dbReference type="PANTHER" id="PTHR43721">
    <property type="entry name" value="ELONGATION FACTOR TU-RELATED"/>
    <property type="match status" value="1"/>
</dbReference>
<evidence type="ECO:0000313" key="14">
    <source>
        <dbReference type="RefSeq" id="XP_003744059.1"/>
    </source>
</evidence>
<accession>A0AAJ6QUC1</accession>
<dbReference type="InterPro" id="IPR004160">
    <property type="entry name" value="Transl_elong_EFTu/EF1A_C"/>
</dbReference>
<reference evidence="14" key="1">
    <citation type="submission" date="2025-08" db="UniProtKB">
        <authorList>
            <consortium name="RefSeq"/>
        </authorList>
    </citation>
    <scope>IDENTIFICATION</scope>
</reference>
<evidence type="ECO:0000259" key="12">
    <source>
        <dbReference type="PROSITE" id="PS51722"/>
    </source>
</evidence>
<dbReference type="PROSITE" id="PS51722">
    <property type="entry name" value="G_TR_2"/>
    <property type="match status" value="1"/>
</dbReference>
<dbReference type="RefSeq" id="XP_003744059.1">
    <property type="nucleotide sequence ID" value="XM_003744011.1"/>
</dbReference>
<evidence type="ECO:0000256" key="11">
    <source>
        <dbReference type="ARBA" id="ARBA00023134"/>
    </source>
</evidence>
<dbReference type="GO" id="GO:0005739">
    <property type="term" value="C:mitochondrion"/>
    <property type="evidence" value="ECO:0007669"/>
    <property type="project" value="TreeGrafter"/>
</dbReference>
<dbReference type="CDD" id="cd01884">
    <property type="entry name" value="EF_Tu"/>
    <property type="match status" value="1"/>
</dbReference>
<evidence type="ECO:0000256" key="4">
    <source>
        <dbReference type="ARBA" id="ARBA00022490"/>
    </source>
</evidence>
<keyword evidence="11" id="KW-0342">GTP-binding</keyword>
<keyword evidence="4" id="KW-0963">Cytoplasm</keyword>
<dbReference type="PRINTS" id="PR00315">
    <property type="entry name" value="ELONGATNFCT"/>
</dbReference>
<dbReference type="InterPro" id="IPR027417">
    <property type="entry name" value="P-loop_NTPase"/>
</dbReference>
<evidence type="ECO:0000256" key="2">
    <source>
        <dbReference type="ARBA" id="ARBA00011245"/>
    </source>
</evidence>
<keyword evidence="10" id="KW-0648">Protein biosynthesis</keyword>
<dbReference type="Gene3D" id="2.40.30.10">
    <property type="entry name" value="Translation factors"/>
    <property type="match status" value="2"/>
</dbReference>
<dbReference type="Proteomes" id="UP000694867">
    <property type="component" value="Unplaced"/>
</dbReference>
<dbReference type="PANTHER" id="PTHR43721:SF2">
    <property type="entry name" value="ELONGATION FACTOR TU, MITOCHONDRIAL"/>
    <property type="match status" value="1"/>
</dbReference>
<dbReference type="Gene3D" id="3.40.50.300">
    <property type="entry name" value="P-loop containing nucleotide triphosphate hydrolases"/>
    <property type="match status" value="1"/>
</dbReference>
<dbReference type="InterPro" id="IPR050055">
    <property type="entry name" value="EF-Tu_GTPase"/>
</dbReference>
<evidence type="ECO:0000313" key="13">
    <source>
        <dbReference type="Proteomes" id="UP000694867"/>
    </source>
</evidence>
<keyword evidence="13" id="KW-1185">Reference proteome</keyword>
<evidence type="ECO:0000256" key="3">
    <source>
        <dbReference type="ARBA" id="ARBA00011986"/>
    </source>
</evidence>
<dbReference type="InterPro" id="IPR009000">
    <property type="entry name" value="Transl_B-barrel_sf"/>
</dbReference>
<dbReference type="SUPFAM" id="SSF50447">
    <property type="entry name" value="Translation proteins"/>
    <property type="match status" value="1"/>
</dbReference>
<dbReference type="InterPro" id="IPR041709">
    <property type="entry name" value="EF-Tu_GTP-bd"/>
</dbReference>
<keyword evidence="8" id="KW-0378">Hydrolase</keyword>
<dbReference type="EC" id="3.6.5.3" evidence="3"/>
<dbReference type="Pfam" id="PF03143">
    <property type="entry name" value="GTP_EFTU_D3"/>
    <property type="match status" value="1"/>
</dbReference>
<dbReference type="GO" id="GO:0005525">
    <property type="term" value="F:GTP binding"/>
    <property type="evidence" value="ECO:0007669"/>
    <property type="project" value="UniProtKB-KW"/>
</dbReference>
<feature type="domain" description="Tr-type G" evidence="12">
    <location>
        <begin position="34"/>
        <end position="231"/>
    </location>
</feature>
<organism evidence="13 14">
    <name type="scientific">Galendromus occidentalis</name>
    <name type="common">western predatory mite</name>
    <dbReference type="NCBI Taxonomy" id="34638"/>
    <lineage>
        <taxon>Eukaryota</taxon>
        <taxon>Metazoa</taxon>
        <taxon>Ecdysozoa</taxon>
        <taxon>Arthropoda</taxon>
        <taxon>Chelicerata</taxon>
        <taxon>Arachnida</taxon>
        <taxon>Acari</taxon>
        <taxon>Parasitiformes</taxon>
        <taxon>Mesostigmata</taxon>
        <taxon>Gamasina</taxon>
        <taxon>Phytoseioidea</taxon>
        <taxon>Phytoseiidae</taxon>
        <taxon>Typhlodrominae</taxon>
        <taxon>Galendromus</taxon>
    </lineage>
</organism>
<dbReference type="GO" id="GO:0046872">
    <property type="term" value="F:metal ion binding"/>
    <property type="evidence" value="ECO:0007669"/>
    <property type="project" value="UniProtKB-KW"/>
</dbReference>
<keyword evidence="6" id="KW-0547">Nucleotide-binding</keyword>